<dbReference type="Gene3D" id="3.40.50.200">
    <property type="entry name" value="Peptidase S8/S53 domain"/>
    <property type="match status" value="2"/>
</dbReference>
<comment type="caution">
    <text evidence="9">The sequence shown here is derived from an EMBL/GenBank/DDBJ whole genome shotgun (WGS) entry which is preliminary data.</text>
</comment>
<feature type="compositionally biased region" description="Pro residues" evidence="7">
    <location>
        <begin position="1"/>
        <end position="118"/>
    </location>
</feature>
<comment type="similarity">
    <text evidence="1 5 6">Belongs to the peptidase S8 family.</text>
</comment>
<dbReference type="InterPro" id="IPR008979">
    <property type="entry name" value="Galactose-bd-like_sf"/>
</dbReference>
<dbReference type="InterPro" id="IPR000209">
    <property type="entry name" value="Peptidase_S8/S53_dom"/>
</dbReference>
<dbReference type="InterPro" id="IPR023828">
    <property type="entry name" value="Peptidase_S8_Ser-AS"/>
</dbReference>
<dbReference type="InterPro" id="IPR036852">
    <property type="entry name" value="Peptidase_S8/S53_dom_sf"/>
</dbReference>
<dbReference type="EMBL" id="JBBLXS010000503">
    <property type="protein sequence ID" value="MEK0188060.1"/>
    <property type="molecule type" value="Genomic_DNA"/>
</dbReference>
<reference evidence="9 10" key="1">
    <citation type="journal article" date="2020" name="Harmful Algae">
        <title>Molecular and morphological characterization of a novel dihydroanatoxin-a producing Microcoleus species (cyanobacteria) from the Russian River, California, USA.</title>
        <authorList>
            <person name="Conklin K.Y."/>
            <person name="Stancheva R."/>
            <person name="Otten T.G."/>
            <person name="Fadness R."/>
            <person name="Boyer G.L."/>
            <person name="Read B."/>
            <person name="Zhang X."/>
            <person name="Sheath R.G."/>
        </authorList>
    </citation>
    <scope>NUCLEOTIDE SEQUENCE [LARGE SCALE GENOMIC DNA]</scope>
    <source>
        <strain evidence="9 10">PTRS2</strain>
    </source>
</reference>
<dbReference type="PRINTS" id="PR00723">
    <property type="entry name" value="SUBTILISIN"/>
</dbReference>
<feature type="active site" description="Charge relay system" evidence="5">
    <location>
        <position position="569"/>
    </location>
</feature>
<dbReference type="InterPro" id="IPR012334">
    <property type="entry name" value="Pectin_lyas_fold"/>
</dbReference>
<evidence type="ECO:0000313" key="9">
    <source>
        <dbReference type="EMBL" id="MEK0188060.1"/>
    </source>
</evidence>
<dbReference type="SUPFAM" id="SSF51126">
    <property type="entry name" value="Pectin lyase-like"/>
    <property type="match status" value="1"/>
</dbReference>
<dbReference type="InterPro" id="IPR023827">
    <property type="entry name" value="Peptidase_S8_Asp-AS"/>
</dbReference>
<dbReference type="RefSeq" id="WP_340541975.1">
    <property type="nucleotide sequence ID" value="NZ_JBBLXS010000503.1"/>
</dbReference>
<keyword evidence="10" id="KW-1185">Reference proteome</keyword>
<dbReference type="PANTHER" id="PTHR42884:SF14">
    <property type="entry name" value="NEUROENDOCRINE CONVERTASE 1"/>
    <property type="match status" value="1"/>
</dbReference>
<dbReference type="InterPro" id="IPR015500">
    <property type="entry name" value="Peptidase_S8_subtilisin-rel"/>
</dbReference>
<dbReference type="PROSITE" id="PS00138">
    <property type="entry name" value="SUBTILASE_SER"/>
    <property type="match status" value="1"/>
</dbReference>
<dbReference type="Gene3D" id="2.160.20.10">
    <property type="entry name" value="Single-stranded right-handed beta-helix, Pectin lyase-like"/>
    <property type="match status" value="1"/>
</dbReference>
<name>A0ABU8YUT0_9CYAN</name>
<feature type="active site" description="Charge relay system" evidence="5">
    <location>
        <position position="379"/>
    </location>
</feature>
<dbReference type="SUPFAM" id="SSF52743">
    <property type="entry name" value="Subtilisin-like"/>
    <property type="match status" value="1"/>
</dbReference>
<sequence length="1261" mass="134362">PTPTITPTPTPTPTITPTPTPTPTITPTPTPTPTPTITPTPTPTPTITPTPTPTPTITPTPTPTPTPTITPTPTPTPTITPTPTPTPTPTITPTPTPTPTPTITPTPTPTPTITPTPTPTNTAPKDLQFRTLPLYTKGEKISFSGAKVFDDQGVGDIAKVDFWFQKEGGEKIEIANDVTEFTSDSDGFGRFNFSDNLTSLAPGRYQLSAIAYDKAGSASPLSSQRFALISDPGEDGLSDEVRLAIVGAANLDSYTPEALAETKEWVVWVTPGQSSQQLAASIGATNQGDTGHIPNTFIWEFPKEIAPKDVAAQLATIGGVEYAYPQVPVSLRLLYEPKDTLYKEQWNLQNAKAPATWDVINPATSQTVRGRGVTIGIIDDGLEYKHPDLASRYNQNLSWDFTDKDSDPSPTSTTSFTADLSQPKVNGWSSIKFSLPVNLTGMVKDVWASFDFSQSLPPNLPKPQELSGDLYSPNEFEFDNLYRRAASSVRLWWPGMNDLTFKQYEPILFIENSSQSFNLTKFNGSYAGGDWQLEIKNPNPDEYDAEEMRQLSQELLKRWTLQIKTANPHGTAVAGIAAATENGKGIVGVAPEVKLAGLRLFGNTDPLNYKVDPLGKQVADALFDPQTQPGQSNRNQSIDIFNNSWGPQYMSRQPLALQALQTGVTKGRNGLGNTYVFAGGNEGNFNGNVNYNSFASSRNAIAVGAIDKAGNHVTYSTPGSAIFISASSDNGDPNNPQGITTTGIFENRIVAPYAFDFGGTSAAAPLVSGAIALMLEANPKLTMRDEQHILAKTAQKNDLNGKDGEGKPKWEQNKAGFWVSYEQGFGGIDAAAAVKAAVNWTPVGKQVLVTSDLQNVIKAIPDGSKTGIEAKTTISKNIIVETAEVILDAEHPDWGDFTVKLIAPDGTESVLANTIPEIPNSNNSDKIVPDSKEWKFISNRHWGELSKGEWKLQVSDNNANQLKGEWNKWKLNLYGLELDESPNVVTNTKDSGAGSLRAVLNWANSNPGKDTVLFKIPNTDPGYNTSNNAFTIRPLSPLPQITDSAIIDGTTQPGFSSRPVIELDGSNVSVDGLYISAGNSTVRGLTINRFGVDAIRLTGNGGNIIEGNFIGTDVTGTLDLGNLYSGISISTPNNLIGGTTVKARNIISGNDNVGIYITESTANNNLIQGNYIGSDVTGTKDLGNTNNGIAILDASNNTVGGTTINAGNLIFGNGKNGVFINGSGSTGNAILSNSISGNDLLGIGFGNNGLTVNDLGDADTG</sequence>
<keyword evidence="3 5" id="KW-0378">Hydrolase</keyword>
<accession>A0ABU8YUT0</accession>
<organism evidence="9 10">
    <name type="scientific">Microcoleus anatoxicus PTRS2</name>
    <dbReference type="NCBI Taxonomy" id="2705321"/>
    <lineage>
        <taxon>Bacteria</taxon>
        <taxon>Bacillati</taxon>
        <taxon>Cyanobacteriota</taxon>
        <taxon>Cyanophyceae</taxon>
        <taxon>Oscillatoriophycideae</taxon>
        <taxon>Oscillatoriales</taxon>
        <taxon>Microcoleaceae</taxon>
        <taxon>Microcoleus</taxon>
        <taxon>Microcoleus anatoxicus</taxon>
    </lineage>
</organism>
<feature type="active site" description="Charge relay system" evidence="5">
    <location>
        <position position="761"/>
    </location>
</feature>
<feature type="non-terminal residue" evidence="9">
    <location>
        <position position="1"/>
    </location>
</feature>
<feature type="non-terminal residue" evidence="9">
    <location>
        <position position="1261"/>
    </location>
</feature>
<evidence type="ECO:0000259" key="8">
    <source>
        <dbReference type="PROSITE" id="PS51829"/>
    </source>
</evidence>
<evidence type="ECO:0000256" key="7">
    <source>
        <dbReference type="SAM" id="MobiDB-lite"/>
    </source>
</evidence>
<feature type="region of interest" description="Disordered" evidence="7">
    <location>
        <begin position="1"/>
        <end position="125"/>
    </location>
</feature>
<dbReference type="InterPro" id="IPR006626">
    <property type="entry name" value="PbH1"/>
</dbReference>
<dbReference type="Pfam" id="PF01483">
    <property type="entry name" value="P_proprotein"/>
    <property type="match status" value="1"/>
</dbReference>
<dbReference type="PROSITE" id="PS51892">
    <property type="entry name" value="SUBTILASE"/>
    <property type="match status" value="1"/>
</dbReference>
<dbReference type="Proteomes" id="UP001384579">
    <property type="component" value="Unassembled WGS sequence"/>
</dbReference>
<gene>
    <name evidence="9" type="ORF">WMG39_24935</name>
</gene>
<evidence type="ECO:0000256" key="1">
    <source>
        <dbReference type="ARBA" id="ARBA00011073"/>
    </source>
</evidence>
<proteinExistence type="inferred from homology"/>
<protein>
    <submittedName>
        <fullName evidence="9">S8 family serine peptidase</fullName>
    </submittedName>
</protein>
<evidence type="ECO:0000256" key="3">
    <source>
        <dbReference type="ARBA" id="ARBA00022801"/>
    </source>
</evidence>
<dbReference type="PANTHER" id="PTHR42884">
    <property type="entry name" value="PROPROTEIN CONVERTASE SUBTILISIN/KEXIN-RELATED"/>
    <property type="match status" value="1"/>
</dbReference>
<dbReference type="InterPro" id="IPR011050">
    <property type="entry name" value="Pectin_lyase_fold/virulence"/>
</dbReference>
<evidence type="ECO:0000256" key="5">
    <source>
        <dbReference type="PROSITE-ProRule" id="PRU01240"/>
    </source>
</evidence>
<dbReference type="Gene3D" id="2.60.120.260">
    <property type="entry name" value="Galactose-binding domain-like"/>
    <property type="match status" value="1"/>
</dbReference>
<dbReference type="PROSITE" id="PS51829">
    <property type="entry name" value="P_HOMO_B"/>
    <property type="match status" value="1"/>
</dbReference>
<keyword evidence="2 5" id="KW-0645">Protease</keyword>
<evidence type="ECO:0000256" key="4">
    <source>
        <dbReference type="ARBA" id="ARBA00022825"/>
    </source>
</evidence>
<keyword evidence="4 5" id="KW-0720">Serine protease</keyword>
<feature type="domain" description="P/Homo B" evidence="8">
    <location>
        <begin position="841"/>
        <end position="979"/>
    </location>
</feature>
<evidence type="ECO:0000313" key="10">
    <source>
        <dbReference type="Proteomes" id="UP001384579"/>
    </source>
</evidence>
<dbReference type="InterPro" id="IPR022398">
    <property type="entry name" value="Peptidase_S8_His-AS"/>
</dbReference>
<dbReference type="SMART" id="SM00710">
    <property type="entry name" value="PbH1"/>
    <property type="match status" value="7"/>
</dbReference>
<evidence type="ECO:0000256" key="2">
    <source>
        <dbReference type="ARBA" id="ARBA00022670"/>
    </source>
</evidence>
<dbReference type="Pfam" id="PF00082">
    <property type="entry name" value="Peptidase_S8"/>
    <property type="match status" value="1"/>
</dbReference>
<dbReference type="PROSITE" id="PS00137">
    <property type="entry name" value="SUBTILASE_HIS"/>
    <property type="match status" value="1"/>
</dbReference>
<dbReference type="SUPFAM" id="SSF49785">
    <property type="entry name" value="Galactose-binding domain-like"/>
    <property type="match status" value="1"/>
</dbReference>
<evidence type="ECO:0000256" key="6">
    <source>
        <dbReference type="RuleBase" id="RU003355"/>
    </source>
</evidence>
<dbReference type="PROSITE" id="PS00136">
    <property type="entry name" value="SUBTILASE_ASP"/>
    <property type="match status" value="1"/>
</dbReference>
<dbReference type="InterPro" id="IPR002884">
    <property type="entry name" value="P_dom"/>
</dbReference>